<keyword evidence="4" id="KW-1185">Reference proteome</keyword>
<feature type="non-terminal residue" evidence="3">
    <location>
        <position position="1"/>
    </location>
</feature>
<gene>
    <name evidence="3" type="ORF">FSP39_019238</name>
</gene>
<sequence length="348" mass="39430">KDVRSLKSVKVDITRHENNMEYMNRALDNNRRKNKELEENITDLRWRSMKNNLIFNGLPENRQENVVEHLRYFLDRQLGITKSISFGNVHRFGRAMRGRPRPIVARFLFQDERELVLSNARMLRGTDFGIREQYPREIEEKRKQLYPIEREFRRDGARTKMVRDKLYVDGRLYIPEDDEEWYDYNDWRDRENLMDTDTCTAPKSGMSQNNQGAYGQALIHTTPIVSSPVSQPVVASSSAISHTTHVVGSPGPHTSAAAVSTPMPCTPTVANTPVSRTSASVSTTESRITEAVVSVPVSSVAPEPSATVSRAATAIGVSDINAGQRTLRSASRPGDQDPRRDVPRQQRH</sequence>
<evidence type="ECO:0000256" key="1">
    <source>
        <dbReference type="SAM" id="Coils"/>
    </source>
</evidence>
<comment type="caution">
    <text evidence="3">The sequence shown here is derived from an EMBL/GenBank/DDBJ whole genome shotgun (WGS) entry which is preliminary data.</text>
</comment>
<reference evidence="3" key="1">
    <citation type="submission" date="2019-08" db="EMBL/GenBank/DDBJ databases">
        <title>The improved chromosome-level genome for the pearl oyster Pinctada fucata martensii using PacBio sequencing and Hi-C.</title>
        <authorList>
            <person name="Zheng Z."/>
        </authorList>
    </citation>
    <scope>NUCLEOTIDE SEQUENCE</scope>
    <source>
        <strain evidence="3">ZZ-2019</strain>
        <tissue evidence="3">Adductor muscle</tissue>
    </source>
</reference>
<name>A0AA89BQ88_PINIB</name>
<evidence type="ECO:0000313" key="4">
    <source>
        <dbReference type="Proteomes" id="UP001186944"/>
    </source>
</evidence>
<organism evidence="3 4">
    <name type="scientific">Pinctada imbricata</name>
    <name type="common">Atlantic pearl-oyster</name>
    <name type="synonym">Pinctada martensii</name>
    <dbReference type="NCBI Taxonomy" id="66713"/>
    <lineage>
        <taxon>Eukaryota</taxon>
        <taxon>Metazoa</taxon>
        <taxon>Spiralia</taxon>
        <taxon>Lophotrochozoa</taxon>
        <taxon>Mollusca</taxon>
        <taxon>Bivalvia</taxon>
        <taxon>Autobranchia</taxon>
        <taxon>Pteriomorphia</taxon>
        <taxon>Pterioida</taxon>
        <taxon>Pterioidea</taxon>
        <taxon>Pteriidae</taxon>
        <taxon>Pinctada</taxon>
    </lineage>
</organism>
<feature type="region of interest" description="Disordered" evidence="2">
    <location>
        <begin position="319"/>
        <end position="348"/>
    </location>
</feature>
<dbReference type="AlphaFoldDB" id="A0AA89BQ88"/>
<feature type="coiled-coil region" evidence="1">
    <location>
        <begin position="20"/>
        <end position="47"/>
    </location>
</feature>
<evidence type="ECO:0000313" key="3">
    <source>
        <dbReference type="EMBL" id="KAK3091360.1"/>
    </source>
</evidence>
<keyword evidence="1" id="KW-0175">Coiled coil</keyword>
<protein>
    <submittedName>
        <fullName evidence="3">Uncharacterized protein</fullName>
    </submittedName>
</protein>
<evidence type="ECO:0000256" key="2">
    <source>
        <dbReference type="SAM" id="MobiDB-lite"/>
    </source>
</evidence>
<dbReference type="Proteomes" id="UP001186944">
    <property type="component" value="Unassembled WGS sequence"/>
</dbReference>
<proteinExistence type="predicted"/>
<accession>A0AA89BQ88</accession>
<dbReference type="EMBL" id="VSWD01000010">
    <property type="protein sequence ID" value="KAK3091360.1"/>
    <property type="molecule type" value="Genomic_DNA"/>
</dbReference>
<feature type="compositionally biased region" description="Basic and acidic residues" evidence="2">
    <location>
        <begin position="334"/>
        <end position="348"/>
    </location>
</feature>
<dbReference type="Gene3D" id="3.30.70.1820">
    <property type="entry name" value="L1 transposable element, RRM domain"/>
    <property type="match status" value="1"/>
</dbReference>